<dbReference type="PANTHER" id="PTHR21580:SF28">
    <property type="entry name" value="BOREALIN N-TERMINAL DOMAIN-CONTAINING PROTEIN-RELATED"/>
    <property type="match status" value="1"/>
</dbReference>
<dbReference type="Ensembl" id="ENSOTST00005114105.1">
    <property type="protein sequence ID" value="ENSOTSP00005150617.1"/>
    <property type="gene ID" value="ENSOTSG00005053923.1"/>
</dbReference>
<dbReference type="InterPro" id="IPR010736">
    <property type="entry name" value="SHIPPO-rpt"/>
</dbReference>
<dbReference type="Pfam" id="PF07004">
    <property type="entry name" value="SHIPPO-rpt"/>
    <property type="match status" value="3"/>
</dbReference>
<sequence length="177" mass="19393">NHDRTKHSSPAYTFHRRMSSSMVSVDCSPGPQYHIDAKMTRFGRVGTPSYSMLGRARRATAGPYSPEKAHLRPSSYTICSLSQTEGVKSDVGAPSEDRSMTSGPGRYNSTDPSVYLTRQPSFSMQSRTTRASDQSQKPGPGTHSPEKVLLHLPRPPAFSLGIRHSEFITPLVVVVSD</sequence>
<evidence type="ECO:0000313" key="3">
    <source>
        <dbReference type="Proteomes" id="UP000694402"/>
    </source>
</evidence>
<name>A0AAZ3SC05_ONCTS</name>
<reference evidence="2" key="3">
    <citation type="submission" date="2025-09" db="UniProtKB">
        <authorList>
            <consortium name="Ensembl"/>
        </authorList>
    </citation>
    <scope>IDENTIFICATION</scope>
</reference>
<dbReference type="PANTHER" id="PTHR21580">
    <property type="entry name" value="SHIPPO-1-RELATED"/>
    <property type="match status" value="1"/>
</dbReference>
<reference evidence="3" key="1">
    <citation type="journal article" date="2018" name="PLoS ONE">
        <title>Chinook salmon (Oncorhynchus tshawytscha) genome and transcriptome.</title>
        <authorList>
            <person name="Christensen K.A."/>
            <person name="Leong J.S."/>
            <person name="Sakhrani D."/>
            <person name="Biagi C.A."/>
            <person name="Minkley D.R."/>
            <person name="Withler R.E."/>
            <person name="Rondeau E.B."/>
            <person name="Koop B.F."/>
            <person name="Devlin R.H."/>
        </authorList>
    </citation>
    <scope>NUCLEOTIDE SEQUENCE [LARGE SCALE GENOMIC DNA]</scope>
</reference>
<feature type="compositionally biased region" description="Polar residues" evidence="1">
    <location>
        <begin position="107"/>
        <end position="137"/>
    </location>
</feature>
<evidence type="ECO:0000256" key="1">
    <source>
        <dbReference type="SAM" id="MobiDB-lite"/>
    </source>
</evidence>
<accession>A0AAZ3SC05</accession>
<dbReference type="GeneTree" id="ENSGT00940000160480"/>
<protein>
    <submittedName>
        <fullName evidence="2">Uncharacterized protein</fullName>
    </submittedName>
</protein>
<dbReference type="Proteomes" id="UP000694402">
    <property type="component" value="Unassembled WGS sequence"/>
</dbReference>
<feature type="region of interest" description="Disordered" evidence="1">
    <location>
        <begin position="82"/>
        <end position="148"/>
    </location>
</feature>
<dbReference type="GO" id="GO:0005856">
    <property type="term" value="C:cytoskeleton"/>
    <property type="evidence" value="ECO:0007669"/>
    <property type="project" value="TreeGrafter"/>
</dbReference>
<dbReference type="AlphaFoldDB" id="A0AAZ3SC05"/>
<organism evidence="2 3">
    <name type="scientific">Oncorhynchus tshawytscha</name>
    <name type="common">Chinook salmon</name>
    <name type="synonym">Salmo tshawytscha</name>
    <dbReference type="NCBI Taxonomy" id="74940"/>
    <lineage>
        <taxon>Eukaryota</taxon>
        <taxon>Metazoa</taxon>
        <taxon>Chordata</taxon>
        <taxon>Craniata</taxon>
        <taxon>Vertebrata</taxon>
        <taxon>Euteleostomi</taxon>
        <taxon>Actinopterygii</taxon>
        <taxon>Neopterygii</taxon>
        <taxon>Teleostei</taxon>
        <taxon>Protacanthopterygii</taxon>
        <taxon>Salmoniformes</taxon>
        <taxon>Salmonidae</taxon>
        <taxon>Salmoninae</taxon>
        <taxon>Oncorhynchus</taxon>
    </lineage>
</organism>
<evidence type="ECO:0000313" key="2">
    <source>
        <dbReference type="Ensembl" id="ENSOTSP00005150617.1"/>
    </source>
</evidence>
<keyword evidence="3" id="KW-1185">Reference proteome</keyword>
<proteinExistence type="predicted"/>
<reference evidence="2" key="2">
    <citation type="submission" date="2025-08" db="UniProtKB">
        <authorList>
            <consortium name="Ensembl"/>
        </authorList>
    </citation>
    <scope>IDENTIFICATION</scope>
</reference>
<dbReference type="InterPro" id="IPR051291">
    <property type="entry name" value="CIMAP"/>
</dbReference>